<keyword evidence="3" id="KW-1185">Reference proteome</keyword>
<evidence type="ECO:0000313" key="3">
    <source>
        <dbReference type="Proteomes" id="UP000467840"/>
    </source>
</evidence>
<reference evidence="2 3" key="1">
    <citation type="journal article" date="2020" name="Mol. Plant">
        <title>The Chromosome-Based Rubber Tree Genome Provides New Insights into Spurge Genome Evolution and Rubber Biosynthesis.</title>
        <authorList>
            <person name="Liu J."/>
            <person name="Shi C."/>
            <person name="Shi C.C."/>
            <person name="Li W."/>
            <person name="Zhang Q.J."/>
            <person name="Zhang Y."/>
            <person name="Li K."/>
            <person name="Lu H.F."/>
            <person name="Shi C."/>
            <person name="Zhu S.T."/>
            <person name="Xiao Z.Y."/>
            <person name="Nan H."/>
            <person name="Yue Y."/>
            <person name="Zhu X.G."/>
            <person name="Wu Y."/>
            <person name="Hong X.N."/>
            <person name="Fan G.Y."/>
            <person name="Tong Y."/>
            <person name="Zhang D."/>
            <person name="Mao C.L."/>
            <person name="Liu Y.L."/>
            <person name="Hao S.J."/>
            <person name="Liu W.Q."/>
            <person name="Lv M.Q."/>
            <person name="Zhang H.B."/>
            <person name="Liu Y."/>
            <person name="Hu-Tang G.R."/>
            <person name="Wang J.P."/>
            <person name="Wang J.H."/>
            <person name="Sun Y.H."/>
            <person name="Ni S.B."/>
            <person name="Chen W.B."/>
            <person name="Zhang X.C."/>
            <person name="Jiao Y.N."/>
            <person name="Eichler E.E."/>
            <person name="Li G.H."/>
            <person name="Liu X."/>
            <person name="Gao L.Z."/>
        </authorList>
    </citation>
    <scope>NUCLEOTIDE SEQUENCE [LARGE SCALE GENOMIC DNA]</scope>
    <source>
        <strain evidence="3">cv. GT1</strain>
        <tissue evidence="2">Leaf</tissue>
    </source>
</reference>
<evidence type="ECO:0000256" key="1">
    <source>
        <dbReference type="SAM" id="MobiDB-lite"/>
    </source>
</evidence>
<dbReference type="Proteomes" id="UP000467840">
    <property type="component" value="Chromosome 12"/>
</dbReference>
<proteinExistence type="predicted"/>
<sequence>MDLNVEFCPEAEATVVLRATRAADKVLSNDLELEVGGVLAVEKSSSARDCDAKENLEAQKFQKPYIWKPKTSTTKIKKKKIKEKQESLDADNGGVKTALPFQEGEEKHKFSGLILLSEAAETQELKPELKPPSNAKESEAAVAAKG</sequence>
<evidence type="ECO:0000313" key="2">
    <source>
        <dbReference type="EMBL" id="KAF2283302.1"/>
    </source>
</evidence>
<accession>A0A6A6K3K1</accession>
<organism evidence="2 3">
    <name type="scientific">Hevea brasiliensis</name>
    <name type="common">Para rubber tree</name>
    <name type="synonym">Siphonia brasiliensis</name>
    <dbReference type="NCBI Taxonomy" id="3981"/>
    <lineage>
        <taxon>Eukaryota</taxon>
        <taxon>Viridiplantae</taxon>
        <taxon>Streptophyta</taxon>
        <taxon>Embryophyta</taxon>
        <taxon>Tracheophyta</taxon>
        <taxon>Spermatophyta</taxon>
        <taxon>Magnoliopsida</taxon>
        <taxon>eudicotyledons</taxon>
        <taxon>Gunneridae</taxon>
        <taxon>Pentapetalae</taxon>
        <taxon>rosids</taxon>
        <taxon>fabids</taxon>
        <taxon>Malpighiales</taxon>
        <taxon>Euphorbiaceae</taxon>
        <taxon>Crotonoideae</taxon>
        <taxon>Micrandreae</taxon>
        <taxon>Hevea</taxon>
    </lineage>
</organism>
<comment type="caution">
    <text evidence="2">The sequence shown here is derived from an EMBL/GenBank/DDBJ whole genome shotgun (WGS) entry which is preliminary data.</text>
</comment>
<dbReference type="AlphaFoldDB" id="A0A6A6K3K1"/>
<name>A0A6A6K3K1_HEVBR</name>
<protein>
    <submittedName>
        <fullName evidence="2">Uncharacterized protein</fullName>
    </submittedName>
</protein>
<feature type="region of interest" description="Disordered" evidence="1">
    <location>
        <begin position="76"/>
        <end position="103"/>
    </location>
</feature>
<gene>
    <name evidence="2" type="ORF">GH714_001187</name>
</gene>
<feature type="region of interest" description="Disordered" evidence="1">
    <location>
        <begin position="122"/>
        <end position="146"/>
    </location>
</feature>
<dbReference type="EMBL" id="JAAGAX010000018">
    <property type="protein sequence ID" value="KAF2283302.1"/>
    <property type="molecule type" value="Genomic_DNA"/>
</dbReference>